<dbReference type="EMBL" id="NFHN01000091">
    <property type="protein sequence ID" value="OUN40007.1"/>
    <property type="molecule type" value="Genomic_DNA"/>
</dbReference>
<dbReference type="RefSeq" id="WP_143454611.1">
    <property type="nucleotide sequence ID" value="NZ_NFHN01000091.1"/>
</dbReference>
<accession>A0A1Y3TYZ9</accession>
<dbReference type="Gene3D" id="3.10.20.320">
    <property type="entry name" value="Putative peptidoglycan bound protein (lpxtg motif)"/>
    <property type="match status" value="1"/>
</dbReference>
<comment type="caution">
    <text evidence="4">The sequence shown here is derived from an EMBL/GenBank/DDBJ whole genome shotgun (WGS) entry which is preliminary data.</text>
</comment>
<evidence type="ECO:0000256" key="2">
    <source>
        <dbReference type="SAM" id="MobiDB-lite"/>
    </source>
</evidence>
<dbReference type="InterPro" id="IPR005877">
    <property type="entry name" value="YSIRK_signal_dom"/>
</dbReference>
<feature type="domain" description="YSIRK Gram-positive signal peptide" evidence="3">
    <location>
        <begin position="17"/>
        <end position="40"/>
    </location>
</feature>
<evidence type="ECO:0000313" key="4">
    <source>
        <dbReference type="EMBL" id="OUN40007.1"/>
    </source>
</evidence>
<sequence>MIGKNNKFLKENKNNQRFLRFSLRKLSVGVVSVAIAAGFYIGGSQSVLADTPSTVPVVNLQSSSASADSSAVASAADSTAAEAGKSAAPAASSAAEQQKTATFNVAEAKPVAALNTANLLDNKAQSKAASDAAAATVNDDDLLKNIKISNPTDPKFVQYQDLVDSYMSDHYGEEKPSQYVFSVIRDSRIDTDFIWTVDQDTGEKVSVYFNKWYRGITSYHQFIDADFNDKHNDYRYSKDGVTLSYDKPEGSSGSISVIDDNYNYNYNIWDPDDANLQDVYEINGNTDNSRSGLFAITLPEKGQPIIKFLYRNPDTGKLMNLRAPIYYSNGLTGQKFELDIGDSYKQELKDMFAGFKLVGSSKASGTFTQFAQGKTYVEHDASDDSEVIYQQIDAEGTMKVFYREKNGEKQPVLDTYGNPYQLKAGSSVKIDTRNGIITAYNPFVTGDHAYELIYETEDQSANIVYVDKGGNKIKTDTVNGKTTQTVTVDVKSNVPAGWVLVNGQTDATKTIHFTGAHTDDITIKIEHGKTSVDHTKPIKPGAKTPSGK</sequence>
<proteinExistence type="predicted"/>
<evidence type="ECO:0000313" key="5">
    <source>
        <dbReference type="Proteomes" id="UP000195868"/>
    </source>
</evidence>
<reference evidence="5" key="1">
    <citation type="submission" date="2017-04" db="EMBL/GenBank/DDBJ databases">
        <title>Function of individual gut microbiota members based on whole genome sequencing of pure cultures obtained from chicken caecum.</title>
        <authorList>
            <person name="Medvecky M."/>
            <person name="Cejkova D."/>
            <person name="Polansky O."/>
            <person name="Karasova D."/>
            <person name="Kubasova T."/>
            <person name="Cizek A."/>
            <person name="Rychlik I."/>
        </authorList>
    </citation>
    <scope>NUCLEOTIDE SEQUENCE [LARGE SCALE GENOMIC DNA]</scope>
    <source>
        <strain evidence="5">An71</strain>
    </source>
</reference>
<keyword evidence="1" id="KW-0732">Signal</keyword>
<dbReference type="NCBIfam" id="TIGR01168">
    <property type="entry name" value="YSIRK_signal"/>
    <property type="match status" value="1"/>
</dbReference>
<protein>
    <recommendedName>
        <fullName evidence="3">YSIRK Gram-positive signal peptide domain-containing protein</fullName>
    </recommendedName>
</protein>
<dbReference type="Pfam" id="PF04650">
    <property type="entry name" value="YSIRK_signal"/>
    <property type="match status" value="1"/>
</dbReference>
<name>A0A1Y3TYZ9_LIMRT</name>
<feature type="non-terminal residue" evidence="4">
    <location>
        <position position="548"/>
    </location>
</feature>
<organism evidence="4 5">
    <name type="scientific">Limosilactobacillus reuteri</name>
    <name type="common">Lactobacillus reuteri</name>
    <dbReference type="NCBI Taxonomy" id="1598"/>
    <lineage>
        <taxon>Bacteria</taxon>
        <taxon>Bacillati</taxon>
        <taxon>Bacillota</taxon>
        <taxon>Bacilli</taxon>
        <taxon>Lactobacillales</taxon>
        <taxon>Lactobacillaceae</taxon>
        <taxon>Limosilactobacillus</taxon>
    </lineage>
</organism>
<evidence type="ECO:0000259" key="3">
    <source>
        <dbReference type="Pfam" id="PF04650"/>
    </source>
</evidence>
<evidence type="ECO:0000256" key="1">
    <source>
        <dbReference type="ARBA" id="ARBA00022729"/>
    </source>
</evidence>
<dbReference type="AlphaFoldDB" id="A0A1Y3TYZ9"/>
<gene>
    <name evidence="4" type="ORF">B5G22_11740</name>
</gene>
<feature type="region of interest" description="Disordered" evidence="2">
    <location>
        <begin position="529"/>
        <end position="548"/>
    </location>
</feature>
<dbReference type="Proteomes" id="UP000195868">
    <property type="component" value="Unassembled WGS sequence"/>
</dbReference>